<sequence length="413" mass="45840">MALDGLKHLTSNIPNWLIRLDDLTSQVDRRQQELAAIAAQTDSKTAETRLLRNKGSQESLKPQDDGPSNIPEPELEPEPSETLPDTTESPEPLTPSSAAQDHQKKPPTPKSGGRGSQNRPRDALAAAHSRARAHVKKRQRSASVVSAEPNTTTFRTRSMIIVWYDSYVQGFFDDLVRFVSSSRNMMRKAKMAAKVAQIKRMAERETNGENDETGDPLPSLKHVSSRRFGPTGMGRPGFGPPGANDPPDAYDGLDKGLEFVQSTCEHGAHQFLRDADCHDEINKIKQKLQDVMEMADKEADRLFREEPELAKENGEANKARTRRPISMRREPSAFKKEPTRGVEVDSNGGVELKGSPDKIEPAESINSKNPSIIEPASNSALEVDISPDGVEVDMVDYTNYQYRSPRYMRARAA</sequence>
<proteinExistence type="predicted"/>
<dbReference type="Proteomes" id="UP001163324">
    <property type="component" value="Chromosome 3"/>
</dbReference>
<gene>
    <name evidence="1" type="ORF">N3K66_003403</name>
</gene>
<evidence type="ECO:0000313" key="2">
    <source>
        <dbReference type="Proteomes" id="UP001163324"/>
    </source>
</evidence>
<protein>
    <submittedName>
        <fullName evidence="1">Uncharacterized protein</fullName>
    </submittedName>
</protein>
<organism evidence="1 2">
    <name type="scientific">Trichothecium roseum</name>
    <dbReference type="NCBI Taxonomy" id="47278"/>
    <lineage>
        <taxon>Eukaryota</taxon>
        <taxon>Fungi</taxon>
        <taxon>Dikarya</taxon>
        <taxon>Ascomycota</taxon>
        <taxon>Pezizomycotina</taxon>
        <taxon>Sordariomycetes</taxon>
        <taxon>Hypocreomycetidae</taxon>
        <taxon>Hypocreales</taxon>
        <taxon>Hypocreales incertae sedis</taxon>
        <taxon>Trichothecium</taxon>
    </lineage>
</organism>
<reference evidence="1" key="1">
    <citation type="submission" date="2022-10" db="EMBL/GenBank/DDBJ databases">
        <title>Complete Genome of Trichothecium roseum strain YXFP-22015, a Plant Pathogen Isolated from Citrus.</title>
        <authorList>
            <person name="Wang Y."/>
            <person name="Zhu L."/>
        </authorList>
    </citation>
    <scope>NUCLEOTIDE SEQUENCE</scope>
    <source>
        <strain evidence="1">YXFP-22015</strain>
    </source>
</reference>
<dbReference type="EMBL" id="CM047942">
    <property type="protein sequence ID" value="KAI9901586.1"/>
    <property type="molecule type" value="Genomic_DNA"/>
</dbReference>
<keyword evidence="2" id="KW-1185">Reference proteome</keyword>
<evidence type="ECO:0000313" key="1">
    <source>
        <dbReference type="EMBL" id="KAI9901586.1"/>
    </source>
</evidence>
<name>A0ACC0V5B8_9HYPO</name>
<comment type="caution">
    <text evidence="1">The sequence shown here is derived from an EMBL/GenBank/DDBJ whole genome shotgun (WGS) entry which is preliminary data.</text>
</comment>
<accession>A0ACC0V5B8</accession>